<reference evidence="5" key="2">
    <citation type="submission" date="2012-10" db="EMBL/GenBank/DDBJ databases">
        <authorList>
            <consortium name="The Broad Institute Genome Sequencing Platform"/>
            <consortium name="The Broad Institute Genome Sequencing Center for Infectious Disease"/>
            <person name="Cuomo C."/>
            <person name="Troemel E."/>
            <person name="Walker B."/>
            <person name="Young S.K."/>
            <person name="Zeng Q."/>
            <person name="Gargeya S."/>
            <person name="Fitzgerald M."/>
            <person name="Haas B."/>
            <person name="Abouelleil A."/>
            <person name="Alvarado L."/>
            <person name="Arachchi H.M."/>
            <person name="Berlin A.M."/>
            <person name="Chapman S.B."/>
            <person name="Goldberg J."/>
            <person name="Griggs A."/>
            <person name="Gujja S."/>
            <person name="Hansen M."/>
            <person name="Howarth C."/>
            <person name="Imamovic A."/>
            <person name="Larimer J."/>
            <person name="McCowan C."/>
            <person name="Murphy C."/>
            <person name="Neiman D."/>
            <person name="Pearson M."/>
            <person name="Priest M."/>
            <person name="Roberts A."/>
            <person name="Saif S."/>
            <person name="Shea T."/>
            <person name="Sisk P."/>
            <person name="Sykes S."/>
            <person name="Wortman J."/>
            <person name="Nusbaum C."/>
            <person name="Birren B."/>
        </authorList>
    </citation>
    <scope>NUCLEOTIDE SEQUENCE</scope>
    <source>
        <strain evidence="5">ERTm6</strain>
    </source>
</reference>
<dbReference type="Proteomes" id="UP000005622">
    <property type="component" value="Unassembled WGS sequence"/>
</dbReference>
<dbReference type="OrthoDB" id="431557at2759"/>
<evidence type="ECO:0000313" key="4">
    <source>
        <dbReference type="EMBL" id="EHY66747.1"/>
    </source>
</evidence>
<reference evidence="4" key="1">
    <citation type="submission" date="2011-03" db="EMBL/GenBank/DDBJ databases">
        <title>The Genome Sequence of Nematocida sp1 strain ERTm2.</title>
        <authorList>
            <consortium name="The Broad Institute Genome Sequencing Platform"/>
            <consortium name="The Broad Institute Genome Sequencing Center for Infectious Disease"/>
            <person name="Cuomo C."/>
            <person name="Troemel E."/>
            <person name="Young S.K."/>
            <person name="Zeng Q."/>
            <person name="Gargeya S."/>
            <person name="Fitzgerald M."/>
            <person name="Haas B."/>
            <person name="Abouelleil A."/>
            <person name="Alvarado L."/>
            <person name="Arachchi H.M."/>
            <person name="Berlin A."/>
            <person name="Brown A."/>
            <person name="Chapman S.B."/>
            <person name="Chen Z."/>
            <person name="Dunbar C."/>
            <person name="Freedman E."/>
            <person name="Gearin G."/>
            <person name="Gellesch M."/>
            <person name="Goldberg J."/>
            <person name="Griggs A."/>
            <person name="Gujja S."/>
            <person name="Heilman E.R."/>
            <person name="Heiman D."/>
            <person name="Howarth C."/>
            <person name="Larson L."/>
            <person name="Lui A."/>
            <person name="MacDonald P.J.P."/>
            <person name="Mehta T."/>
            <person name="Montmayeur A."/>
            <person name="Murphy C."/>
            <person name="Neiman D."/>
            <person name="Pearson M."/>
            <person name="Priest M."/>
            <person name="Roberts A."/>
            <person name="Saif S."/>
            <person name="Shea T."/>
            <person name="Shenoy N."/>
            <person name="Sisk P."/>
            <person name="Stolte C."/>
            <person name="Sykes S."/>
            <person name="White J."/>
            <person name="Yandava C."/>
            <person name="Wortman J."/>
            <person name="Nusbaum C."/>
            <person name="Birren B."/>
        </authorList>
    </citation>
    <scope>NUCLEOTIDE SEQUENCE</scope>
    <source>
        <strain evidence="4">ERTm2</strain>
    </source>
</reference>
<comment type="subunit">
    <text evidence="2">The 26S proteasome consists of a 20S proteasome core and two 19S regulatory subunits.</text>
</comment>
<dbReference type="Proteomes" id="UP000054524">
    <property type="component" value="Unassembled WGS sequence"/>
</dbReference>
<dbReference type="HOGENOM" id="CLU_035750_4_0_1"/>
<dbReference type="GO" id="GO:0019773">
    <property type="term" value="C:proteasome core complex, alpha-subunit complex"/>
    <property type="evidence" value="ECO:0007669"/>
    <property type="project" value="InterPro"/>
</dbReference>
<dbReference type="EMBL" id="AKIJ01000002">
    <property type="protein sequence ID" value="KFG26568.1"/>
    <property type="molecule type" value="Genomic_DNA"/>
</dbReference>
<dbReference type="Pfam" id="PF10584">
    <property type="entry name" value="Proteasome_A_N"/>
    <property type="match status" value="1"/>
</dbReference>
<keyword evidence="2" id="KW-0539">Nucleus</keyword>
<gene>
    <name evidence="4" type="ORF">NERG_00387</name>
    <name evidence="5" type="ORF">NESG_00719</name>
</gene>
<dbReference type="GO" id="GO:0006511">
    <property type="term" value="P:ubiquitin-dependent protein catabolic process"/>
    <property type="evidence" value="ECO:0007669"/>
    <property type="project" value="InterPro"/>
</dbReference>
<evidence type="ECO:0000313" key="6">
    <source>
        <dbReference type="Proteomes" id="UP000054524"/>
    </source>
</evidence>
<keyword evidence="1 2" id="KW-0647">Proteasome</keyword>
<dbReference type="EMBL" id="JH604633">
    <property type="protein sequence ID" value="EHY66747.1"/>
    <property type="molecule type" value="Genomic_DNA"/>
</dbReference>
<organism evidence="4">
    <name type="scientific">Nematocida ausubeli (strain ATCC PRA-371 / ERTm2)</name>
    <name type="common">Nematode killer fungus</name>
    <dbReference type="NCBI Taxonomy" id="1913371"/>
    <lineage>
        <taxon>Eukaryota</taxon>
        <taxon>Fungi</taxon>
        <taxon>Fungi incertae sedis</taxon>
        <taxon>Microsporidia</taxon>
        <taxon>Nematocida</taxon>
    </lineage>
</organism>
<evidence type="ECO:0000256" key="2">
    <source>
        <dbReference type="RuleBase" id="RU000551"/>
    </source>
</evidence>
<evidence type="ECO:0000256" key="1">
    <source>
        <dbReference type="ARBA" id="ARBA00022942"/>
    </source>
</evidence>
<dbReference type="AlphaFoldDB" id="H8Z9W6"/>
<dbReference type="SMART" id="SM00948">
    <property type="entry name" value="Proteasome_A_N"/>
    <property type="match status" value="1"/>
</dbReference>
<dbReference type="GO" id="GO:0005737">
    <property type="term" value="C:cytoplasm"/>
    <property type="evidence" value="ECO:0007669"/>
    <property type="project" value="UniProtKB-SubCell"/>
</dbReference>
<feature type="domain" description="Proteasome alpha-type subunits" evidence="3">
    <location>
        <begin position="5"/>
        <end position="27"/>
    </location>
</feature>
<dbReference type="STRING" id="944018.H8Z9W6"/>
<evidence type="ECO:0000259" key="3">
    <source>
        <dbReference type="PROSITE" id="PS00388"/>
    </source>
</evidence>
<dbReference type="PROSITE" id="PS00388">
    <property type="entry name" value="PROTEASOME_ALPHA_1"/>
    <property type="match status" value="1"/>
</dbReference>
<proteinExistence type="inferred from homology"/>
<dbReference type="PANTHER" id="PTHR11599">
    <property type="entry name" value="PROTEASOME SUBUNIT ALPHA/BETA"/>
    <property type="match status" value="1"/>
</dbReference>
<accession>H8Z9W6</accession>
<comment type="subcellular location">
    <subcellularLocation>
        <location evidence="2">Cytoplasm</location>
    </subcellularLocation>
    <subcellularLocation>
        <location evidence="2">Nucleus</location>
    </subcellularLocation>
</comment>
<dbReference type="Gene3D" id="3.60.20.10">
    <property type="entry name" value="Glutamine Phosphoribosylpyrophosphate, subunit 1, domain 1"/>
    <property type="match status" value="1"/>
</dbReference>
<keyword evidence="2" id="KW-0963">Cytoplasm</keyword>
<dbReference type="InterPro" id="IPR001353">
    <property type="entry name" value="Proteasome_sua/b"/>
</dbReference>
<protein>
    <recommendedName>
        <fullName evidence="2">Proteasome subunit alpha type</fullName>
    </recommendedName>
</protein>
<reference evidence="5 6" key="3">
    <citation type="journal article" date="2014" name="Genome Announc.">
        <title>Genome Sequence of the Microsporidian Species Nematocida sp1 Strain ERTm6 (ATCC PRA-372).</title>
        <authorList>
            <person name="Bakowski M.A."/>
            <person name="Priest M."/>
            <person name="Young S."/>
            <person name="Cuomo C.A."/>
            <person name="Troemel E.R."/>
        </authorList>
    </citation>
    <scope>NUCLEOTIDE SEQUENCE [LARGE SCALE GENOMIC DNA]</scope>
    <source>
        <strain evidence="5 6">ERTm6</strain>
    </source>
</reference>
<name>H8Z9W6_NEMA1</name>
<dbReference type="Pfam" id="PF00227">
    <property type="entry name" value="Proteasome"/>
    <property type="match status" value="1"/>
</dbReference>
<dbReference type="InterPro" id="IPR000426">
    <property type="entry name" value="Proteasome_asu_N"/>
</dbReference>
<dbReference type="InterPro" id="IPR029055">
    <property type="entry name" value="Ntn_hydrolases_N"/>
</dbReference>
<evidence type="ECO:0000313" key="5">
    <source>
        <dbReference type="EMBL" id="KFG26568.1"/>
    </source>
</evidence>
<dbReference type="SUPFAM" id="SSF56235">
    <property type="entry name" value="N-terminal nucleophile aminohydrolases (Ntn hydrolases)"/>
    <property type="match status" value="1"/>
</dbReference>
<dbReference type="InterPro" id="IPR050115">
    <property type="entry name" value="Proteasome_alpha"/>
</dbReference>
<sequence length="227" mass="25245">MSGGFNRALSIFSPDGRIFQVEYAQLAAERGSPVIFYSDGKSICVAIEKRAESKHKILSDLDKFKEVETGIYLTFAGIWPDSLIIIDKAIFIAREYAYRIGERIDIMKLSLELGDFMQKYTITGGYRPFGVKVVLFGFHKDQPVISMIEPDGNYAMYKGGAIGTKSDRAVKELEKAEDTPAIIAVAKTLYTVAQKDANKMSLFQITPEVATILTTAEVSEIIESFNQ</sequence>
<accession>A0A086J350</accession>
<dbReference type="GO" id="GO:0005634">
    <property type="term" value="C:nucleus"/>
    <property type="evidence" value="ECO:0007669"/>
    <property type="project" value="UniProtKB-SubCell"/>
</dbReference>
<keyword evidence="6" id="KW-1185">Reference proteome</keyword>
<comment type="similarity">
    <text evidence="2">Belongs to the peptidase T1A family.</text>
</comment>